<evidence type="ECO:0000313" key="4">
    <source>
        <dbReference type="Proteomes" id="UP000683428"/>
    </source>
</evidence>
<dbReference type="RefSeq" id="WP_216131351.1">
    <property type="nucleotide sequence ID" value="NZ_CP064782.1"/>
</dbReference>
<dbReference type="InterPro" id="IPR016131">
    <property type="entry name" value="Haemerythrin_Fe_BS"/>
</dbReference>
<dbReference type="PANTHER" id="PTHR37164">
    <property type="entry name" value="BACTERIOHEMERYTHRIN"/>
    <property type="match status" value="1"/>
</dbReference>
<organism evidence="3 4">
    <name type="scientific">Azospira inquinata</name>
    <dbReference type="NCBI Taxonomy" id="2785627"/>
    <lineage>
        <taxon>Bacteria</taxon>
        <taxon>Pseudomonadati</taxon>
        <taxon>Pseudomonadota</taxon>
        <taxon>Betaproteobacteria</taxon>
        <taxon>Rhodocyclales</taxon>
        <taxon>Rhodocyclaceae</taxon>
        <taxon>Azospira</taxon>
    </lineage>
</organism>
<dbReference type="EMBL" id="CP064782">
    <property type="protein sequence ID" value="QWT50040.1"/>
    <property type="molecule type" value="Genomic_DNA"/>
</dbReference>
<proteinExistence type="predicted"/>
<sequence>MDATSIVQFGPEFYVGVGEIDDQHQRLFDIVAKIQHALLGDPEATLATATEAVTELLDYTRYHFSHEEALMAAAAYPGLAEHQRLHQSLLAQVNDMELRVGLGDDSAALDLSVFLSHWLINHIQAVDKKVGAFLQSHS</sequence>
<dbReference type="PANTHER" id="PTHR37164:SF1">
    <property type="entry name" value="BACTERIOHEMERYTHRIN"/>
    <property type="match status" value="1"/>
</dbReference>
<dbReference type="GO" id="GO:0046872">
    <property type="term" value="F:metal ion binding"/>
    <property type="evidence" value="ECO:0007669"/>
    <property type="project" value="InterPro"/>
</dbReference>
<dbReference type="InterPro" id="IPR050669">
    <property type="entry name" value="Hemerythrin"/>
</dbReference>
<dbReference type="NCBIfam" id="NF033749">
    <property type="entry name" value="bact_hemeryth"/>
    <property type="match status" value="1"/>
</dbReference>
<reference evidence="3" key="1">
    <citation type="submission" date="2020-11" db="EMBL/GenBank/DDBJ databases">
        <title>Azospira inquinata sp. nov.</title>
        <authorList>
            <person name="Moe W.M."/>
            <person name="Mikes M.C."/>
        </authorList>
    </citation>
    <scope>NUCLEOTIDE SEQUENCE</scope>
    <source>
        <strain evidence="3">Azo-3</strain>
    </source>
</reference>
<gene>
    <name evidence="3" type="ORF">Azoinq_05425</name>
</gene>
<evidence type="ECO:0000259" key="2">
    <source>
        <dbReference type="Pfam" id="PF01814"/>
    </source>
</evidence>
<dbReference type="NCBIfam" id="TIGR02481">
    <property type="entry name" value="hemeryth_dom"/>
    <property type="match status" value="1"/>
</dbReference>
<dbReference type="InterPro" id="IPR012312">
    <property type="entry name" value="Hemerythrin-like"/>
</dbReference>
<dbReference type="GO" id="GO:0005344">
    <property type="term" value="F:oxygen carrier activity"/>
    <property type="evidence" value="ECO:0007669"/>
    <property type="project" value="UniProtKB-KW"/>
</dbReference>
<dbReference type="PROSITE" id="PS00550">
    <property type="entry name" value="HEMERYTHRINS"/>
    <property type="match status" value="1"/>
</dbReference>
<dbReference type="CDD" id="cd12107">
    <property type="entry name" value="Hemerythrin"/>
    <property type="match status" value="1"/>
</dbReference>
<feature type="domain" description="Hemerythrin-like" evidence="2">
    <location>
        <begin position="16"/>
        <end position="131"/>
    </location>
</feature>
<dbReference type="InterPro" id="IPR012827">
    <property type="entry name" value="Hemerythrin_metal-bd"/>
</dbReference>
<accession>A0A975XVQ5</accession>
<dbReference type="AlphaFoldDB" id="A0A975XVQ5"/>
<dbReference type="KEGG" id="aiq:Azoinq_05425"/>
<keyword evidence="4" id="KW-1185">Reference proteome</keyword>
<keyword evidence="1" id="KW-0813">Transport</keyword>
<evidence type="ECO:0000256" key="1">
    <source>
        <dbReference type="ARBA" id="ARBA00022621"/>
    </source>
</evidence>
<keyword evidence="1" id="KW-0561">Oxygen transport</keyword>
<dbReference type="Pfam" id="PF01814">
    <property type="entry name" value="Hemerythrin"/>
    <property type="match status" value="1"/>
</dbReference>
<dbReference type="Proteomes" id="UP000683428">
    <property type="component" value="Chromosome"/>
</dbReference>
<name>A0A975XVQ5_9RHOO</name>
<protein>
    <submittedName>
        <fullName evidence="3">Hemerythrin family protein</fullName>
    </submittedName>
</protein>
<evidence type="ECO:0000313" key="3">
    <source>
        <dbReference type="EMBL" id="QWT50040.1"/>
    </source>
</evidence>